<proteinExistence type="predicted"/>
<protein>
    <submittedName>
        <fullName evidence="1">Uncharacterized protein</fullName>
    </submittedName>
</protein>
<evidence type="ECO:0000313" key="2">
    <source>
        <dbReference type="Proteomes" id="UP000799539"/>
    </source>
</evidence>
<dbReference type="AlphaFoldDB" id="A0A6A6FXL4"/>
<keyword evidence="2" id="KW-1185">Reference proteome</keyword>
<sequence length="161" mass="18271">MLLGASPGQVWKVRLSDGRCLFDAMFLREIKFDIDETSFGTYEGHWVQQHVPGGPEALDKNYNRFMPTAGLSRNQSTSLLMFLKNGNTYSAEPVSDPWFRTTMSHTIPHIAYSGALYETWFADYDAIGTLACFEDDEICNPALENVRTSPPVRFELAWQPH</sequence>
<name>A0A6A6FXL4_9PEZI</name>
<accession>A0A6A6FXL4</accession>
<dbReference type="EMBL" id="ML992662">
    <property type="protein sequence ID" value="KAF2217968.1"/>
    <property type="molecule type" value="Genomic_DNA"/>
</dbReference>
<dbReference type="OrthoDB" id="3540210at2759"/>
<dbReference type="Proteomes" id="UP000799539">
    <property type="component" value="Unassembled WGS sequence"/>
</dbReference>
<gene>
    <name evidence="1" type="ORF">CERZMDRAFT_80604</name>
</gene>
<evidence type="ECO:0000313" key="1">
    <source>
        <dbReference type="EMBL" id="KAF2217968.1"/>
    </source>
</evidence>
<reference evidence="1" key="1">
    <citation type="journal article" date="2020" name="Stud. Mycol.">
        <title>101 Dothideomycetes genomes: a test case for predicting lifestyles and emergence of pathogens.</title>
        <authorList>
            <person name="Haridas S."/>
            <person name="Albert R."/>
            <person name="Binder M."/>
            <person name="Bloem J."/>
            <person name="Labutti K."/>
            <person name="Salamov A."/>
            <person name="Andreopoulos B."/>
            <person name="Baker S."/>
            <person name="Barry K."/>
            <person name="Bills G."/>
            <person name="Bluhm B."/>
            <person name="Cannon C."/>
            <person name="Castanera R."/>
            <person name="Culley D."/>
            <person name="Daum C."/>
            <person name="Ezra D."/>
            <person name="Gonzalez J."/>
            <person name="Henrissat B."/>
            <person name="Kuo A."/>
            <person name="Liang C."/>
            <person name="Lipzen A."/>
            <person name="Lutzoni F."/>
            <person name="Magnuson J."/>
            <person name="Mondo S."/>
            <person name="Nolan M."/>
            <person name="Ohm R."/>
            <person name="Pangilinan J."/>
            <person name="Park H.-J."/>
            <person name="Ramirez L."/>
            <person name="Alfaro M."/>
            <person name="Sun H."/>
            <person name="Tritt A."/>
            <person name="Yoshinaga Y."/>
            <person name="Zwiers L.-H."/>
            <person name="Turgeon B."/>
            <person name="Goodwin S."/>
            <person name="Spatafora J."/>
            <person name="Crous P."/>
            <person name="Grigoriev I."/>
        </authorList>
    </citation>
    <scope>NUCLEOTIDE SEQUENCE</scope>
    <source>
        <strain evidence="1">SCOH1-5</strain>
    </source>
</reference>
<organism evidence="1 2">
    <name type="scientific">Cercospora zeae-maydis SCOH1-5</name>
    <dbReference type="NCBI Taxonomy" id="717836"/>
    <lineage>
        <taxon>Eukaryota</taxon>
        <taxon>Fungi</taxon>
        <taxon>Dikarya</taxon>
        <taxon>Ascomycota</taxon>
        <taxon>Pezizomycotina</taxon>
        <taxon>Dothideomycetes</taxon>
        <taxon>Dothideomycetidae</taxon>
        <taxon>Mycosphaerellales</taxon>
        <taxon>Mycosphaerellaceae</taxon>
        <taxon>Cercospora</taxon>
    </lineage>
</organism>